<proteinExistence type="predicted"/>
<reference evidence="3 4" key="1">
    <citation type="submission" date="2020-05" db="EMBL/GenBank/DDBJ databases">
        <title>Identification and distribution of gene clusters putatively required for synthesis of sphingolipid metabolism inhibitors in phylogenetically diverse species of the filamentous fungus Fusarium.</title>
        <authorList>
            <person name="Kim H.-S."/>
            <person name="Busman M."/>
            <person name="Brown D.W."/>
            <person name="Divon H."/>
            <person name="Uhlig S."/>
            <person name="Proctor R.H."/>
        </authorList>
    </citation>
    <scope>NUCLEOTIDE SEQUENCE [LARGE SCALE GENOMIC DNA]</scope>
    <source>
        <strain evidence="3 4">NRRL 26131</strain>
    </source>
</reference>
<organism evidence="3 4">
    <name type="scientific">Fusarium globosum</name>
    <dbReference type="NCBI Taxonomy" id="78864"/>
    <lineage>
        <taxon>Eukaryota</taxon>
        <taxon>Fungi</taxon>
        <taxon>Dikarya</taxon>
        <taxon>Ascomycota</taxon>
        <taxon>Pezizomycotina</taxon>
        <taxon>Sordariomycetes</taxon>
        <taxon>Hypocreomycetidae</taxon>
        <taxon>Hypocreales</taxon>
        <taxon>Nectriaceae</taxon>
        <taxon>Fusarium</taxon>
        <taxon>Fusarium fujikuroi species complex</taxon>
    </lineage>
</organism>
<name>A0A8H5YFX1_9HYPO</name>
<keyword evidence="4" id="KW-1185">Reference proteome</keyword>
<dbReference type="EMBL" id="JAAQPF010000214">
    <property type="protein sequence ID" value="KAF5710597.1"/>
    <property type="molecule type" value="Genomic_DNA"/>
</dbReference>
<gene>
    <name evidence="3" type="ORF">FGLOB1_5428</name>
</gene>
<keyword evidence="1" id="KW-0175">Coiled coil</keyword>
<comment type="caution">
    <text evidence="3">The sequence shown here is derived from an EMBL/GenBank/DDBJ whole genome shotgun (WGS) entry which is preliminary data.</text>
</comment>
<evidence type="ECO:0008006" key="5">
    <source>
        <dbReference type="Google" id="ProtNLM"/>
    </source>
</evidence>
<protein>
    <recommendedName>
        <fullName evidence="5">Transposase</fullName>
    </recommendedName>
</protein>
<evidence type="ECO:0000313" key="3">
    <source>
        <dbReference type="EMBL" id="KAF5710597.1"/>
    </source>
</evidence>
<dbReference type="Proteomes" id="UP000532311">
    <property type="component" value="Unassembled WGS sequence"/>
</dbReference>
<feature type="coiled-coil region" evidence="1">
    <location>
        <begin position="255"/>
        <end position="310"/>
    </location>
</feature>
<evidence type="ECO:0000313" key="4">
    <source>
        <dbReference type="Proteomes" id="UP000532311"/>
    </source>
</evidence>
<feature type="compositionally biased region" description="Polar residues" evidence="2">
    <location>
        <begin position="1"/>
        <end position="11"/>
    </location>
</feature>
<evidence type="ECO:0000256" key="1">
    <source>
        <dbReference type="SAM" id="Coils"/>
    </source>
</evidence>
<dbReference type="AlphaFoldDB" id="A0A8H5YFX1"/>
<feature type="region of interest" description="Disordered" evidence="2">
    <location>
        <begin position="1"/>
        <end position="40"/>
    </location>
</feature>
<sequence length="399" mass="44205">MPLYCLSNNPPTKEKDAPMPARRQLNSPTPQGLRFRPHDGSEKAQERDFVTLSSAALGSPLPLHLYLDEFQNCFATAHVNKFFDNIIAAFRAVEQTMARDLAVRLIRAVAQLWNGTFTRGSTNRARVSAKISYRKLTGTAGSEKQLYYPDWFFMAVWLGPGHPLLQSIRKDMSDLWGVRFPTDAIMYPKFVPIETQMRLFYGKPAKPTTPKEASVEERAKAIKKTINDSTVNGLSAAIKGHLPDDLGGLGNSTRVHELEASHASMARELEEARKKVVNLEVKLGESRALQAKTKNDMETLRKEVQQLKSAQAQTGDVKKDIEAIRVMLTQHSTSCEKRAAGIGAKVVNGQNKVEKEMSALRSEVAQSAEKAEKAVETRALVLSVLSASGGQKRKMDEIS</sequence>
<evidence type="ECO:0000256" key="2">
    <source>
        <dbReference type="SAM" id="MobiDB-lite"/>
    </source>
</evidence>
<accession>A0A8H5YFX1</accession>